<dbReference type="InterPro" id="IPR014001">
    <property type="entry name" value="Helicase_ATP-bd"/>
</dbReference>
<dbReference type="InterPro" id="IPR024759">
    <property type="entry name" value="UvrB_YAD/RRR_dom"/>
</dbReference>
<dbReference type="NCBIfam" id="TIGR00631">
    <property type="entry name" value="uvrb"/>
    <property type="match status" value="1"/>
</dbReference>
<dbReference type="InterPro" id="IPR036876">
    <property type="entry name" value="UVR_dom_sf"/>
</dbReference>
<feature type="coiled-coil region" evidence="15">
    <location>
        <begin position="259"/>
        <end position="286"/>
    </location>
</feature>
<name>A0A0U5EPK5_9BACT</name>
<dbReference type="PROSITE" id="PS50151">
    <property type="entry name" value="UVR"/>
    <property type="match status" value="1"/>
</dbReference>
<dbReference type="Proteomes" id="UP000069902">
    <property type="component" value="Chromosome cPNK"/>
</dbReference>
<dbReference type="Gene3D" id="3.40.50.300">
    <property type="entry name" value="P-loop containing nucleotide triphosphate hydrolases"/>
    <property type="match status" value="3"/>
</dbReference>
<dbReference type="GO" id="GO:0009381">
    <property type="term" value="F:excinuclease ABC activity"/>
    <property type="evidence" value="ECO:0007669"/>
    <property type="project" value="UniProtKB-UniRule"/>
</dbReference>
<dbReference type="GO" id="GO:0009380">
    <property type="term" value="C:excinuclease repair complex"/>
    <property type="evidence" value="ECO:0007669"/>
    <property type="project" value="InterPro"/>
</dbReference>
<dbReference type="PROSITE" id="PS51194">
    <property type="entry name" value="HELICASE_CTER"/>
    <property type="match status" value="1"/>
</dbReference>
<evidence type="ECO:0000256" key="2">
    <source>
        <dbReference type="ARBA" id="ARBA00008533"/>
    </source>
</evidence>
<evidence type="ECO:0000256" key="12">
    <source>
        <dbReference type="ARBA" id="ARBA00029504"/>
    </source>
</evidence>
<dbReference type="InterPro" id="IPR001943">
    <property type="entry name" value="UVR_dom"/>
</dbReference>
<feature type="domain" description="UVR" evidence="16">
    <location>
        <begin position="633"/>
        <end position="668"/>
    </location>
</feature>
<dbReference type="InterPro" id="IPR041471">
    <property type="entry name" value="UvrB_inter"/>
</dbReference>
<evidence type="ECO:0000259" key="17">
    <source>
        <dbReference type="PROSITE" id="PS51192"/>
    </source>
</evidence>
<evidence type="ECO:0000259" key="16">
    <source>
        <dbReference type="PROSITE" id="PS50151"/>
    </source>
</evidence>
<dbReference type="InterPro" id="IPR027417">
    <property type="entry name" value="P-loop_NTPase"/>
</dbReference>
<sequence length="673" mass="77862">MSKGQLFRLHTDFEPRGDQPEAINKLTAGVLQSRRSQVLLGITGSGKTFTMANVIAKVQRPTLILAHNKTLAAQLYQEFKTFFPDNAVEYFVSYYDYYQPEAYVPRTDTYIEKDMSINDKIDKMRLSATRSLLERSDVIIVSSVSCIYGLGSPEYYRGMNLSLEVGQTRRRDDILLHLVEMQYKRNDFEFVRSNFRVRGDVLDIFPAYEEDIAIRVEMFGDEIEQISEIDPLTGKLKRRLNGVTIYPSSHHVTPEEVRLKAMETIRAELEERKKYYESEKKLLELERIQQRTMYDLEMLKEVGTCKGVENYSRHFSMRQPGEPPPCLIDYFPPDYLLVIDESHQTLPQMHAMFNGDRARKQTLVDFGFRLPSAFDNRPLKFEETYSRIHQVIYVSATPGVWEVQEAGGEVVEQVIRPTGLLDPIIEVRPASGQVDDCLAEIRAHVDKGGRVLVTTLTKRLAEELTNYLNELNVKAKYLHSDIDTIERVQIIRDLRFGEFDVLVGINLLREGLDIPEVSLVAILDADKEGFLRSETSLIQTCGRAARNAEGRVIMYADKITKSIKKTIDTTEARREYQEKYNREHGITPQTVKREISVLVESEEDQVTYPAKLDEEFFKAAEEAHHYLSVEEVRLKIKECETEMKKAAKEFRFEEAAEWRDKMRRYQQMELTLG</sequence>
<comment type="domain">
    <text evidence="13">The beta-hairpin motif is involved in DNA binding.</text>
</comment>
<evidence type="ECO:0000256" key="4">
    <source>
        <dbReference type="ARBA" id="ARBA00022741"/>
    </source>
</evidence>
<dbReference type="SUPFAM" id="SSF46600">
    <property type="entry name" value="C-terminal UvrC-binding domain of UvrB"/>
    <property type="match status" value="1"/>
</dbReference>
<protein>
    <recommendedName>
        <fullName evidence="12 13">UvrABC system protein B</fullName>
        <shortName evidence="13">Protein UvrB</shortName>
    </recommendedName>
    <alternativeName>
        <fullName evidence="13">Excinuclease ABC subunit B</fullName>
    </alternativeName>
</protein>
<dbReference type="Pfam" id="PF04851">
    <property type="entry name" value="ResIII"/>
    <property type="match status" value="1"/>
</dbReference>
<dbReference type="SMART" id="SM00490">
    <property type="entry name" value="HELICc"/>
    <property type="match status" value="1"/>
</dbReference>
<dbReference type="SUPFAM" id="SSF52540">
    <property type="entry name" value="P-loop containing nucleoside triphosphate hydrolases"/>
    <property type="match status" value="2"/>
</dbReference>
<comment type="function">
    <text evidence="13">The UvrABC repair system catalyzes the recognition and processing of DNA lesions. A damage recognition complex composed of 2 UvrA and 2 UvrB subunits scans DNA for abnormalities. Upon binding of the UvrA(2)B(2) complex to a putative damaged site, the DNA wraps around one UvrB monomer. DNA wrap is dependent on ATP binding by UvrB and probably causes local melting of the DNA helix, facilitating insertion of UvrB beta-hairpin between the DNA strands. Then UvrB probes one DNA strand for the presence of a lesion. If a lesion is found the UvrA subunits dissociate and the UvrB-DNA preincision complex is formed. This complex is subsequently bound by UvrC and the second UvrB is released. If no lesion is found, the DNA wraps around the other UvrB subunit that will check the other stand for damage.</text>
</comment>
<comment type="subunit">
    <text evidence="11 13 14">Forms a heterotetramer with UvrA during the search for lesions. Interacts with UvrC in an incision complex.</text>
</comment>
<dbReference type="GO" id="GO:0009432">
    <property type="term" value="P:SOS response"/>
    <property type="evidence" value="ECO:0007669"/>
    <property type="project" value="UniProtKB-UniRule"/>
</dbReference>
<evidence type="ECO:0000256" key="7">
    <source>
        <dbReference type="ARBA" id="ARBA00022840"/>
    </source>
</evidence>
<accession>A0A0U5EPK5</accession>
<reference evidence="20" key="1">
    <citation type="submission" date="2015-09" db="EMBL/GenBank/DDBJ databases">
        <authorList>
            <person name="Bertelli C."/>
        </authorList>
    </citation>
    <scope>NUCLEOTIDE SEQUENCE [LARGE SCALE GENOMIC DNA]</scope>
    <source>
        <strain evidence="20">KNic</strain>
    </source>
</reference>
<keyword evidence="15" id="KW-0175">Coiled coil</keyword>
<dbReference type="Pfam" id="PF02151">
    <property type="entry name" value="UVR"/>
    <property type="match status" value="1"/>
</dbReference>
<dbReference type="PATRIC" id="fig|389348.3.peg.199"/>
<dbReference type="Gene3D" id="4.10.860.10">
    <property type="entry name" value="UVR domain"/>
    <property type="match status" value="1"/>
</dbReference>
<dbReference type="RefSeq" id="WP_059059709.1">
    <property type="nucleotide sequence ID" value="NZ_LN879502.1"/>
</dbReference>
<dbReference type="InterPro" id="IPR001650">
    <property type="entry name" value="Helicase_C-like"/>
</dbReference>
<dbReference type="NCBIfam" id="NF003673">
    <property type="entry name" value="PRK05298.1"/>
    <property type="match status" value="1"/>
</dbReference>
<keyword evidence="3 13" id="KW-0963">Cytoplasm</keyword>
<evidence type="ECO:0000256" key="15">
    <source>
        <dbReference type="SAM" id="Coils"/>
    </source>
</evidence>
<dbReference type="InterPro" id="IPR006935">
    <property type="entry name" value="Helicase/UvrB_N"/>
</dbReference>
<dbReference type="PANTHER" id="PTHR24029:SF0">
    <property type="entry name" value="UVRABC SYSTEM PROTEIN B"/>
    <property type="match status" value="1"/>
</dbReference>
<dbReference type="EMBL" id="LN879502">
    <property type="protein sequence ID" value="CUI15809.1"/>
    <property type="molecule type" value="Genomic_DNA"/>
</dbReference>
<dbReference type="GO" id="GO:0003677">
    <property type="term" value="F:DNA binding"/>
    <property type="evidence" value="ECO:0007669"/>
    <property type="project" value="UniProtKB-UniRule"/>
</dbReference>
<proteinExistence type="inferred from homology"/>
<evidence type="ECO:0000256" key="11">
    <source>
        <dbReference type="ARBA" id="ARBA00026033"/>
    </source>
</evidence>
<dbReference type="HAMAP" id="MF_00204">
    <property type="entry name" value="UvrB"/>
    <property type="match status" value="1"/>
</dbReference>
<evidence type="ECO:0000313" key="20">
    <source>
        <dbReference type="Proteomes" id="UP000069902"/>
    </source>
</evidence>
<keyword evidence="7 13" id="KW-0067">ATP-binding</keyword>
<dbReference type="PANTHER" id="PTHR24029">
    <property type="entry name" value="UVRABC SYSTEM PROTEIN B"/>
    <property type="match status" value="1"/>
</dbReference>
<dbReference type="InterPro" id="IPR004807">
    <property type="entry name" value="UvrB"/>
</dbReference>
<evidence type="ECO:0000259" key="18">
    <source>
        <dbReference type="PROSITE" id="PS51194"/>
    </source>
</evidence>
<dbReference type="CDD" id="cd18790">
    <property type="entry name" value="SF2_C_UvrB"/>
    <property type="match status" value="1"/>
</dbReference>
<feature type="domain" description="Helicase ATP-binding" evidence="17">
    <location>
        <begin position="28"/>
        <end position="162"/>
    </location>
</feature>
<comment type="subcellular location">
    <subcellularLocation>
        <location evidence="1 13 14">Cytoplasm</location>
    </subcellularLocation>
</comment>
<keyword evidence="20" id="KW-1185">Reference proteome</keyword>
<evidence type="ECO:0000256" key="13">
    <source>
        <dbReference type="HAMAP-Rule" id="MF_00204"/>
    </source>
</evidence>
<dbReference type="AlphaFoldDB" id="A0A0U5EPK5"/>
<dbReference type="InParanoid" id="A0A0U5EPK5"/>
<dbReference type="PROSITE" id="PS51192">
    <property type="entry name" value="HELICASE_ATP_BIND_1"/>
    <property type="match status" value="1"/>
</dbReference>
<comment type="similarity">
    <text evidence="2 13 14">Belongs to the UvrB family.</text>
</comment>
<keyword evidence="6 13" id="KW-0228">DNA excision</keyword>
<feature type="binding site" evidence="13">
    <location>
        <begin position="41"/>
        <end position="48"/>
    </location>
    <ligand>
        <name>ATP</name>
        <dbReference type="ChEBI" id="CHEBI:30616"/>
    </ligand>
</feature>
<evidence type="ECO:0000256" key="14">
    <source>
        <dbReference type="RuleBase" id="RU003587"/>
    </source>
</evidence>
<dbReference type="GO" id="GO:0016887">
    <property type="term" value="F:ATP hydrolysis activity"/>
    <property type="evidence" value="ECO:0007669"/>
    <property type="project" value="InterPro"/>
</dbReference>
<dbReference type="FunCoup" id="A0A0U5EPK5">
    <property type="interactions" value="133"/>
</dbReference>
<dbReference type="GO" id="GO:0005524">
    <property type="term" value="F:ATP binding"/>
    <property type="evidence" value="ECO:0007669"/>
    <property type="project" value="UniProtKB-UniRule"/>
</dbReference>
<evidence type="ECO:0000256" key="9">
    <source>
        <dbReference type="ARBA" id="ARBA00023204"/>
    </source>
</evidence>
<keyword evidence="10 13" id="KW-0742">SOS response</keyword>
<evidence type="ECO:0000256" key="5">
    <source>
        <dbReference type="ARBA" id="ARBA00022763"/>
    </source>
</evidence>
<feature type="domain" description="Helicase C-terminal" evidence="18">
    <location>
        <begin position="433"/>
        <end position="595"/>
    </location>
</feature>
<dbReference type="CDD" id="cd17916">
    <property type="entry name" value="DEXHc_UvrB"/>
    <property type="match status" value="1"/>
</dbReference>
<feature type="coiled-coil region" evidence="15">
    <location>
        <begin position="629"/>
        <end position="656"/>
    </location>
</feature>
<gene>
    <name evidence="13 19" type="primary">uvrB</name>
    <name evidence="19" type="ORF">PNK_0171</name>
</gene>
<dbReference type="Pfam" id="PF12344">
    <property type="entry name" value="UvrB"/>
    <property type="match status" value="1"/>
</dbReference>
<dbReference type="STRING" id="389348.PNK_0171"/>
<dbReference type="KEGG" id="pnl:PNK_0171"/>
<evidence type="ECO:0000256" key="8">
    <source>
        <dbReference type="ARBA" id="ARBA00022881"/>
    </source>
</evidence>
<keyword evidence="4 13" id="KW-0547">Nucleotide-binding</keyword>
<dbReference type="Pfam" id="PF00271">
    <property type="entry name" value="Helicase_C"/>
    <property type="match status" value="1"/>
</dbReference>
<organism evidence="19 20">
    <name type="scientific">Candidatus Protochlamydia naegleriophila</name>
    <dbReference type="NCBI Taxonomy" id="389348"/>
    <lineage>
        <taxon>Bacteria</taxon>
        <taxon>Pseudomonadati</taxon>
        <taxon>Chlamydiota</taxon>
        <taxon>Chlamydiia</taxon>
        <taxon>Parachlamydiales</taxon>
        <taxon>Parachlamydiaceae</taxon>
        <taxon>Candidatus Protochlamydia</taxon>
    </lineage>
</organism>
<dbReference type="Pfam" id="PF17757">
    <property type="entry name" value="UvrB_inter"/>
    <property type="match status" value="1"/>
</dbReference>
<feature type="short sequence motif" description="Beta-hairpin" evidence="13">
    <location>
        <begin position="94"/>
        <end position="117"/>
    </location>
</feature>
<evidence type="ECO:0000313" key="19">
    <source>
        <dbReference type="EMBL" id="CUI15809.1"/>
    </source>
</evidence>
<keyword evidence="9 13" id="KW-0234">DNA repair</keyword>
<keyword evidence="5 13" id="KW-0227">DNA damage</keyword>
<evidence type="ECO:0000256" key="10">
    <source>
        <dbReference type="ARBA" id="ARBA00023236"/>
    </source>
</evidence>
<evidence type="ECO:0000256" key="1">
    <source>
        <dbReference type="ARBA" id="ARBA00004496"/>
    </source>
</evidence>
<dbReference type="GO" id="GO:0005737">
    <property type="term" value="C:cytoplasm"/>
    <property type="evidence" value="ECO:0007669"/>
    <property type="project" value="UniProtKB-SubCell"/>
</dbReference>
<keyword evidence="8 13" id="KW-0267">Excision nuclease</keyword>
<dbReference type="GO" id="GO:0006289">
    <property type="term" value="P:nucleotide-excision repair"/>
    <property type="evidence" value="ECO:0007669"/>
    <property type="project" value="UniProtKB-UniRule"/>
</dbReference>
<dbReference type="SMART" id="SM00487">
    <property type="entry name" value="DEXDc"/>
    <property type="match status" value="1"/>
</dbReference>
<evidence type="ECO:0000256" key="3">
    <source>
        <dbReference type="ARBA" id="ARBA00022490"/>
    </source>
</evidence>
<evidence type="ECO:0000256" key="6">
    <source>
        <dbReference type="ARBA" id="ARBA00022769"/>
    </source>
</evidence>